<accession>A0A0N4WLA2</accession>
<sequence length="136" mass="15035">MQAYLRDAVHCGDHGKVSRCFCANALCINGMFAFLYTFLGKSSSINKQVLESSVVPVHVATKALQDEFNCKINGTTMTPEKRKLSVYLANAYRTIATTGVFGYPPSQNMYQLNYSCLAEEYAMMLCNQQAPLNPVG</sequence>
<organism evidence="4">
    <name type="scientific">Haemonchus placei</name>
    <name type="common">Barber's pole worm</name>
    <dbReference type="NCBI Taxonomy" id="6290"/>
    <lineage>
        <taxon>Eukaryota</taxon>
        <taxon>Metazoa</taxon>
        <taxon>Ecdysozoa</taxon>
        <taxon>Nematoda</taxon>
        <taxon>Chromadorea</taxon>
        <taxon>Rhabditida</taxon>
        <taxon>Rhabditina</taxon>
        <taxon>Rhabditomorpha</taxon>
        <taxon>Strongyloidea</taxon>
        <taxon>Trichostrongylidae</taxon>
        <taxon>Haemonchus</taxon>
    </lineage>
</organism>
<dbReference type="InterPro" id="IPR035940">
    <property type="entry name" value="CAP_sf"/>
</dbReference>
<dbReference type="SUPFAM" id="SSF55797">
    <property type="entry name" value="PR-1-like"/>
    <property type="match status" value="1"/>
</dbReference>
<dbReference type="Gene3D" id="3.40.33.10">
    <property type="entry name" value="CAP"/>
    <property type="match status" value="1"/>
</dbReference>
<dbReference type="WBParaSite" id="HPLM_0001191701-mRNA-1">
    <property type="protein sequence ID" value="HPLM_0001191701-mRNA-1"/>
    <property type="gene ID" value="HPLM_0001191701"/>
</dbReference>
<keyword evidence="1" id="KW-0812">Transmembrane</keyword>
<evidence type="ECO:0000313" key="4">
    <source>
        <dbReference type="WBParaSite" id="HPLM_0001191701-mRNA-1"/>
    </source>
</evidence>
<keyword evidence="1" id="KW-1133">Transmembrane helix</keyword>
<keyword evidence="3" id="KW-1185">Reference proteome</keyword>
<evidence type="ECO:0000256" key="1">
    <source>
        <dbReference type="SAM" id="Phobius"/>
    </source>
</evidence>
<dbReference type="AlphaFoldDB" id="A0A0N4WLA2"/>
<dbReference type="Proteomes" id="UP000268014">
    <property type="component" value="Unassembled WGS sequence"/>
</dbReference>
<name>A0A0N4WLA2_HAEPC</name>
<feature type="transmembrane region" description="Helical" evidence="1">
    <location>
        <begin position="21"/>
        <end position="39"/>
    </location>
</feature>
<reference evidence="4" key="1">
    <citation type="submission" date="2017-02" db="UniProtKB">
        <authorList>
            <consortium name="WormBaseParasite"/>
        </authorList>
    </citation>
    <scope>IDENTIFICATION</scope>
</reference>
<evidence type="ECO:0000313" key="3">
    <source>
        <dbReference type="Proteomes" id="UP000268014"/>
    </source>
</evidence>
<proteinExistence type="predicted"/>
<gene>
    <name evidence="2" type="ORF">HPLM_LOCUS11909</name>
</gene>
<keyword evidence="1" id="KW-0472">Membrane</keyword>
<protein>
    <submittedName>
        <fullName evidence="4">SCP domain-containing protein</fullName>
    </submittedName>
</protein>
<evidence type="ECO:0000313" key="2">
    <source>
        <dbReference type="EMBL" id="VDO44183.1"/>
    </source>
</evidence>
<dbReference type="EMBL" id="UZAF01017704">
    <property type="protein sequence ID" value="VDO44183.1"/>
    <property type="molecule type" value="Genomic_DNA"/>
</dbReference>
<reference evidence="2 3" key="2">
    <citation type="submission" date="2018-11" db="EMBL/GenBank/DDBJ databases">
        <authorList>
            <consortium name="Pathogen Informatics"/>
        </authorList>
    </citation>
    <scope>NUCLEOTIDE SEQUENCE [LARGE SCALE GENOMIC DNA]</scope>
    <source>
        <strain evidence="2 3">MHpl1</strain>
    </source>
</reference>